<name>A0ABV6WUD7_9ACTN</name>
<feature type="compositionally biased region" description="Low complexity" evidence="9">
    <location>
        <begin position="311"/>
        <end position="329"/>
    </location>
</feature>
<dbReference type="CDD" id="cd00140">
    <property type="entry name" value="beta_clamp"/>
    <property type="match status" value="1"/>
</dbReference>
<keyword evidence="7" id="KW-0239">DNA-directed DNA polymerase</keyword>
<comment type="subcellular location">
    <subcellularLocation>
        <location evidence="1">Cytoplasm</location>
    </subcellularLocation>
</comment>
<dbReference type="SMART" id="SM00480">
    <property type="entry name" value="POL3Bc"/>
    <property type="match status" value="1"/>
</dbReference>
<dbReference type="InterPro" id="IPR046938">
    <property type="entry name" value="DNA_clamp_sf"/>
</dbReference>
<proteinExistence type="inferred from homology"/>
<dbReference type="InterPro" id="IPR000551">
    <property type="entry name" value="MerR-type_HTH_dom"/>
</dbReference>
<evidence type="ECO:0000256" key="2">
    <source>
        <dbReference type="ARBA" id="ARBA00010752"/>
    </source>
</evidence>
<comment type="caution">
    <text evidence="11">The sequence shown here is derived from an EMBL/GenBank/DDBJ whole genome shotgun (WGS) entry which is preliminary data.</text>
</comment>
<keyword evidence="8" id="KW-0238">DNA-binding</keyword>
<evidence type="ECO:0000256" key="6">
    <source>
        <dbReference type="ARBA" id="ARBA00022705"/>
    </source>
</evidence>
<keyword evidence="4" id="KW-0808">Transferase</keyword>
<keyword evidence="6" id="KW-0235">DNA replication</keyword>
<comment type="similarity">
    <text evidence="2">Belongs to the beta sliding clamp family.</text>
</comment>
<keyword evidence="5" id="KW-0548">Nucleotidyltransferase</keyword>
<evidence type="ECO:0000256" key="4">
    <source>
        <dbReference type="ARBA" id="ARBA00022679"/>
    </source>
</evidence>
<protein>
    <submittedName>
        <fullName evidence="11">MerR family transcriptional regulator</fullName>
    </submittedName>
</protein>
<dbReference type="Gene3D" id="1.10.1660.10">
    <property type="match status" value="1"/>
</dbReference>
<dbReference type="SUPFAM" id="SSF46955">
    <property type="entry name" value="Putative DNA-binding domain"/>
    <property type="match status" value="1"/>
</dbReference>
<dbReference type="RefSeq" id="WP_380547899.1">
    <property type="nucleotide sequence ID" value="NZ_JBHEZY010000001.1"/>
</dbReference>
<dbReference type="SMART" id="SM00422">
    <property type="entry name" value="HTH_MERR"/>
    <property type="match status" value="1"/>
</dbReference>
<dbReference type="Pfam" id="PF02767">
    <property type="entry name" value="DNA_pol3_beta_2"/>
    <property type="match status" value="1"/>
</dbReference>
<organism evidence="11 12">
    <name type="scientific">Streptacidiphilus alkalitolerans</name>
    <dbReference type="NCBI Taxonomy" id="3342712"/>
    <lineage>
        <taxon>Bacteria</taxon>
        <taxon>Bacillati</taxon>
        <taxon>Actinomycetota</taxon>
        <taxon>Actinomycetes</taxon>
        <taxon>Kitasatosporales</taxon>
        <taxon>Streptomycetaceae</taxon>
        <taxon>Streptacidiphilus</taxon>
    </lineage>
</organism>
<dbReference type="PANTHER" id="PTHR30478">
    <property type="entry name" value="DNA POLYMERASE III SUBUNIT BETA"/>
    <property type="match status" value="1"/>
</dbReference>
<dbReference type="PROSITE" id="PS00552">
    <property type="entry name" value="HTH_MERR_1"/>
    <property type="match status" value="1"/>
</dbReference>
<dbReference type="PANTHER" id="PTHR30478:SF0">
    <property type="entry name" value="BETA SLIDING CLAMP"/>
    <property type="match status" value="1"/>
</dbReference>
<evidence type="ECO:0000256" key="7">
    <source>
        <dbReference type="ARBA" id="ARBA00022932"/>
    </source>
</evidence>
<gene>
    <name evidence="11" type="ORF">ACEZDB_01625</name>
</gene>
<evidence type="ECO:0000259" key="10">
    <source>
        <dbReference type="PROSITE" id="PS50937"/>
    </source>
</evidence>
<evidence type="ECO:0000256" key="1">
    <source>
        <dbReference type="ARBA" id="ARBA00004496"/>
    </source>
</evidence>
<evidence type="ECO:0000256" key="3">
    <source>
        <dbReference type="ARBA" id="ARBA00022490"/>
    </source>
</evidence>
<evidence type="ECO:0000256" key="8">
    <source>
        <dbReference type="ARBA" id="ARBA00023125"/>
    </source>
</evidence>
<dbReference type="Gene3D" id="3.10.150.10">
    <property type="entry name" value="DNA Polymerase III, subunit A, domain 2"/>
    <property type="match status" value="2"/>
</dbReference>
<dbReference type="InterPro" id="IPR022637">
    <property type="entry name" value="DNA_polIII_beta_cen"/>
</dbReference>
<dbReference type="PROSITE" id="PS50937">
    <property type="entry name" value="HTH_MERR_2"/>
    <property type="match status" value="1"/>
</dbReference>
<dbReference type="Proteomes" id="UP001592530">
    <property type="component" value="Unassembled WGS sequence"/>
</dbReference>
<dbReference type="SUPFAM" id="SSF55979">
    <property type="entry name" value="DNA clamp"/>
    <property type="match status" value="2"/>
</dbReference>
<keyword evidence="3" id="KW-0963">Cytoplasm</keyword>
<evidence type="ECO:0000313" key="11">
    <source>
        <dbReference type="EMBL" id="MFC1429358.1"/>
    </source>
</evidence>
<evidence type="ECO:0000256" key="5">
    <source>
        <dbReference type="ARBA" id="ARBA00022695"/>
    </source>
</evidence>
<evidence type="ECO:0000256" key="9">
    <source>
        <dbReference type="SAM" id="MobiDB-lite"/>
    </source>
</evidence>
<feature type="domain" description="HTH merR-type" evidence="10">
    <location>
        <begin position="4"/>
        <end position="74"/>
    </location>
</feature>
<dbReference type="InterPro" id="IPR009061">
    <property type="entry name" value="DNA-bd_dom_put_sf"/>
</dbReference>
<reference evidence="11 12" key="1">
    <citation type="submission" date="2024-09" db="EMBL/GenBank/DDBJ databases">
        <authorList>
            <person name="Lee S.D."/>
        </authorList>
    </citation>
    <scope>NUCLEOTIDE SEQUENCE [LARGE SCALE GENOMIC DNA]</scope>
    <source>
        <strain evidence="11 12">N1-3</strain>
    </source>
</reference>
<evidence type="ECO:0000313" key="12">
    <source>
        <dbReference type="Proteomes" id="UP001592530"/>
    </source>
</evidence>
<accession>A0ABV6WUD7</accession>
<feature type="region of interest" description="Disordered" evidence="9">
    <location>
        <begin position="309"/>
        <end position="340"/>
    </location>
</feature>
<sequence length="394" mass="41972">MSEMYGIGEMARDSGLTISALRFYDGAGVLVPAWVDPDTGYRWYGQGQRQEARLLARLRRVNMPLADIRLVLAGWSSQDTALVSTLLDAHLLRLEDGLDDARRELSTVRELLALREHPMNATGTDTTDTAQGSTPLRLTFAAPDLAAALDTVRFAVSGDPDLPMLGGVHIDIDGAEQALRLVATDRYRLAVAQLQAETAPGTAQQVIVPAALVDAMRALLTAEGEAVLTLDGDGSITLDVAGSRAAGACLDHDFPDYRRLTRLPAGRRVAVDVAALRELLTTGPTRRGPDSADVDISLLALTRDGSLTVVGDADSGQADDTSSDSADPTDPTDPTDPGDHIAVNREFLLDALAASARDRLVLELGGPVAPLAVRLPEGEDQNRFSLLMPIRLTD</sequence>
<dbReference type="InterPro" id="IPR001001">
    <property type="entry name" value="DNA_polIII_beta"/>
</dbReference>
<dbReference type="Pfam" id="PF13411">
    <property type="entry name" value="MerR_1"/>
    <property type="match status" value="1"/>
</dbReference>
<dbReference type="EMBL" id="JBHEZY010000001">
    <property type="protein sequence ID" value="MFC1429358.1"/>
    <property type="molecule type" value="Genomic_DNA"/>
</dbReference>